<keyword evidence="1" id="KW-0175">Coiled coil</keyword>
<dbReference type="AlphaFoldDB" id="A0A1R7QG02"/>
<proteinExistence type="predicted"/>
<dbReference type="RefSeq" id="WP_087014195.1">
    <property type="nucleotide sequence ID" value="NZ_FUUY01000011.1"/>
</dbReference>
<dbReference type="EMBL" id="FUUY01000011">
    <property type="protein sequence ID" value="SJX23204.1"/>
    <property type="molecule type" value="Genomic_DNA"/>
</dbReference>
<evidence type="ECO:0000256" key="1">
    <source>
        <dbReference type="SAM" id="Coils"/>
    </source>
</evidence>
<evidence type="ECO:0000313" key="2">
    <source>
        <dbReference type="EMBL" id="SJX23204.1"/>
    </source>
</evidence>
<feature type="coiled-coil region" evidence="1">
    <location>
        <begin position="170"/>
        <end position="197"/>
    </location>
</feature>
<sequence>MHYSKLELKVDSPLKLKDLKYKFIVKNNQSKKITLSDLGNFDDKGFTKLYEIYNLNTTLTYEIYLRGEVIQTISAKPYPGKNNWSLFKIKLTKALTKKATENIQDVYIKDDEAAWYLVKSKQTVLELVGKVFKAPLTPSDWEILQKNNTHLGTLASMRYLNPGQVVILSNVTKGKRLDKYKQQAKEAQKKLDTLTKDPKFDAEFFAEYYEFFFDALHDPYAGLTKLAEEDMDFTEKYSDNINGSAIKSTLDGAFNLADSSKERVLKNYGAILNQLNVERAKNSRLANPKKFAEFKRANEKLFKDFDNAYSRRIFHFDTGIKTPNLRRHLHQTAFVRGQNYKGGLDGYLNNINDAGKVSKTVKAGGWLFLGMDAVEAGLTIHKAYESGDNDELRKASIVEPLKIAGSAGGASLGGYAAGAVVGLIIGVGTGGIGLVVIGLAVGIGGYVGGEVGKSIGETSGTYVADQVNEYYE</sequence>
<protein>
    <submittedName>
        <fullName evidence="2">Uncharacterized protein</fullName>
    </submittedName>
</protein>
<reference evidence="2 3" key="1">
    <citation type="submission" date="2017-02" db="EMBL/GenBank/DDBJ databases">
        <authorList>
            <person name="Peterson S.W."/>
        </authorList>
    </citation>
    <scope>NUCLEOTIDE SEQUENCE [LARGE SCALE GENOMIC DNA]</scope>
    <source>
        <strain evidence="2">C6</strain>
    </source>
</reference>
<organism evidence="2 3">
    <name type="scientific">Acinetobacter johnsonii</name>
    <dbReference type="NCBI Taxonomy" id="40214"/>
    <lineage>
        <taxon>Bacteria</taxon>
        <taxon>Pseudomonadati</taxon>
        <taxon>Pseudomonadota</taxon>
        <taxon>Gammaproteobacteria</taxon>
        <taxon>Moraxellales</taxon>
        <taxon>Moraxellaceae</taxon>
        <taxon>Acinetobacter</taxon>
    </lineage>
</organism>
<dbReference type="Proteomes" id="UP000196240">
    <property type="component" value="Unassembled WGS sequence"/>
</dbReference>
<evidence type="ECO:0000313" key="3">
    <source>
        <dbReference type="Proteomes" id="UP000196240"/>
    </source>
</evidence>
<name>A0A1R7QG02_ACIJO</name>
<gene>
    <name evidence="2" type="ORF">ACNJC6_02860</name>
</gene>
<accession>A0A1R7QG02</accession>